<protein>
    <submittedName>
        <fullName evidence="1">Uncharacterized protein</fullName>
    </submittedName>
</protein>
<dbReference type="STRING" id="91360.SAMN05660330_03744"/>
<gene>
    <name evidence="1" type="ORF">SAMN05660330_03744</name>
</gene>
<sequence>MHWPFQQYEGFLWKNFDPYNASFFAGSIGQGSWYYHATLDVIQHYSSLISSWKLFPEIHSQTICYLEAFQ</sequence>
<accession>A0A1H0UVF2</accession>
<evidence type="ECO:0000313" key="2">
    <source>
        <dbReference type="Proteomes" id="UP000199073"/>
    </source>
</evidence>
<dbReference type="EMBL" id="FNJI01000036">
    <property type="protein sequence ID" value="SDP70091.1"/>
    <property type="molecule type" value="Genomic_DNA"/>
</dbReference>
<proteinExistence type="predicted"/>
<keyword evidence="2" id="KW-1185">Reference proteome</keyword>
<evidence type="ECO:0000313" key="1">
    <source>
        <dbReference type="EMBL" id="SDP70091.1"/>
    </source>
</evidence>
<name>A0A1H0UVF2_9BACT</name>
<dbReference type="AlphaFoldDB" id="A0A1H0UVF2"/>
<dbReference type="Proteomes" id="UP000199073">
    <property type="component" value="Unassembled WGS sequence"/>
</dbReference>
<reference evidence="1 2" key="1">
    <citation type="submission" date="2016-10" db="EMBL/GenBank/DDBJ databases">
        <authorList>
            <person name="de Groot N.N."/>
        </authorList>
    </citation>
    <scope>NUCLEOTIDE SEQUENCE [LARGE SCALE GENOMIC DNA]</scope>
    <source>
        <strain evidence="1 2">DSM 12130</strain>
    </source>
</reference>
<organism evidence="1 2">
    <name type="scientific">Desulforhopalus singaporensis</name>
    <dbReference type="NCBI Taxonomy" id="91360"/>
    <lineage>
        <taxon>Bacteria</taxon>
        <taxon>Pseudomonadati</taxon>
        <taxon>Thermodesulfobacteriota</taxon>
        <taxon>Desulfobulbia</taxon>
        <taxon>Desulfobulbales</taxon>
        <taxon>Desulfocapsaceae</taxon>
        <taxon>Desulforhopalus</taxon>
    </lineage>
</organism>